<organism evidence="1 2">
    <name type="scientific">Amycolatopsis thailandensis</name>
    <dbReference type="NCBI Taxonomy" id="589330"/>
    <lineage>
        <taxon>Bacteria</taxon>
        <taxon>Bacillati</taxon>
        <taxon>Actinomycetota</taxon>
        <taxon>Actinomycetes</taxon>
        <taxon>Pseudonocardiales</taxon>
        <taxon>Pseudonocardiaceae</taxon>
        <taxon>Amycolatopsis</taxon>
    </lineage>
</organism>
<dbReference type="AlphaFoldDB" id="A0A229S4D7"/>
<proteinExistence type="predicted"/>
<gene>
    <name evidence="1" type="ORF">CFP71_21295</name>
</gene>
<dbReference type="Proteomes" id="UP000215223">
    <property type="component" value="Unassembled WGS sequence"/>
</dbReference>
<reference evidence="1 2" key="1">
    <citation type="submission" date="2017-07" db="EMBL/GenBank/DDBJ databases">
        <title>Amycolatopsis thailandensis Genome sequencing and assembly.</title>
        <authorList>
            <person name="Kaur N."/>
            <person name="Mayilraj S."/>
        </authorList>
    </citation>
    <scope>NUCLEOTIDE SEQUENCE [LARGE SCALE GENOMIC DNA]</scope>
    <source>
        <strain evidence="1 2">JCM 16380</strain>
    </source>
</reference>
<evidence type="ECO:0000313" key="2">
    <source>
        <dbReference type="Proteomes" id="UP000215223"/>
    </source>
</evidence>
<keyword evidence="2" id="KW-1185">Reference proteome</keyword>
<evidence type="ECO:0000313" key="1">
    <source>
        <dbReference type="EMBL" id="OXM53750.1"/>
    </source>
</evidence>
<protein>
    <submittedName>
        <fullName evidence="1">Uncharacterized protein</fullName>
    </submittedName>
</protein>
<dbReference type="OrthoDB" id="9833525at2"/>
<accession>A0A229S4D7</accession>
<dbReference type="RefSeq" id="WP_093935620.1">
    <property type="nucleotide sequence ID" value="NZ_NMQT01000073.1"/>
</dbReference>
<comment type="caution">
    <text evidence="1">The sequence shown here is derived from an EMBL/GenBank/DDBJ whole genome shotgun (WGS) entry which is preliminary data.</text>
</comment>
<sequence>MDKTLAIISVNQGDIVQLGFTSNYFHVTDVREPTHPAAPGMVWHGSYFRWAEGCWGEPTLIHMHEGKPMPFVLDQATREMFGWGDLP</sequence>
<name>A0A229S4D7_9PSEU</name>
<dbReference type="EMBL" id="NMQT01000073">
    <property type="protein sequence ID" value="OXM53750.1"/>
    <property type="molecule type" value="Genomic_DNA"/>
</dbReference>